<dbReference type="SUPFAM" id="SSF101898">
    <property type="entry name" value="NHL repeat"/>
    <property type="match status" value="1"/>
</dbReference>
<feature type="compositionally biased region" description="Polar residues" evidence="1">
    <location>
        <begin position="1090"/>
        <end position="1103"/>
    </location>
</feature>
<evidence type="ECO:0000313" key="4">
    <source>
        <dbReference type="Proteomes" id="UP001296967"/>
    </source>
</evidence>
<dbReference type="AlphaFoldDB" id="A0AAJ0UI61"/>
<feature type="region of interest" description="Disordered" evidence="1">
    <location>
        <begin position="1062"/>
        <end position="1110"/>
    </location>
</feature>
<gene>
    <name evidence="3" type="ORF">CCR82_14900</name>
</gene>
<dbReference type="PANTHER" id="PTHR35580:SF1">
    <property type="entry name" value="PHYTASE-LIKE DOMAIN-CONTAINING PROTEIN"/>
    <property type="match status" value="1"/>
</dbReference>
<reference evidence="3" key="1">
    <citation type="submission" date="2017-05" db="EMBL/GenBank/DDBJ databases">
        <authorList>
            <person name="Imhoff J.F."/>
            <person name="Rahn T."/>
            <person name="Kuenzel S."/>
            <person name="Neulinger S.C."/>
        </authorList>
    </citation>
    <scope>NUCLEOTIDE SEQUENCE</scope>
    <source>
        <strain evidence="3">DSM 4395</strain>
    </source>
</reference>
<dbReference type="InterPro" id="IPR018247">
    <property type="entry name" value="EF_Hand_1_Ca_BS"/>
</dbReference>
<protein>
    <recommendedName>
        <fullName evidence="2">DUF7948 domain-containing protein</fullName>
    </recommendedName>
</protein>
<dbReference type="Proteomes" id="UP001296967">
    <property type="component" value="Unassembled WGS sequence"/>
</dbReference>
<evidence type="ECO:0000256" key="1">
    <source>
        <dbReference type="SAM" id="MobiDB-lite"/>
    </source>
</evidence>
<dbReference type="InterPro" id="IPR057708">
    <property type="entry name" value="DUF7948"/>
</dbReference>
<comment type="caution">
    <text evidence="3">The sequence shown here is derived from an EMBL/GenBank/DDBJ whole genome shotgun (WGS) entry which is preliminary data.</text>
</comment>
<dbReference type="InterPro" id="IPR052918">
    <property type="entry name" value="Motility_Chemotaxis_Reg"/>
</dbReference>
<dbReference type="RefSeq" id="WP_201246614.1">
    <property type="nucleotide sequence ID" value="NZ_NHSF01000070.1"/>
</dbReference>
<dbReference type="PANTHER" id="PTHR35580">
    <property type="entry name" value="CELL SURFACE GLYCOPROTEIN (S-LAYER PROTEIN)-LIKE PROTEIN"/>
    <property type="match status" value="1"/>
</dbReference>
<feature type="compositionally biased region" description="Acidic residues" evidence="1">
    <location>
        <begin position="1062"/>
        <end position="1081"/>
    </location>
</feature>
<feature type="region of interest" description="Disordered" evidence="1">
    <location>
        <begin position="998"/>
        <end position="1022"/>
    </location>
</feature>
<evidence type="ECO:0000313" key="3">
    <source>
        <dbReference type="EMBL" id="MBK5931776.1"/>
    </source>
</evidence>
<dbReference type="InterPro" id="IPR010620">
    <property type="entry name" value="SBBP_repeat"/>
</dbReference>
<accession>A0AAJ0UI61</accession>
<organism evidence="3 4">
    <name type="scientific">Halochromatium salexigens</name>
    <name type="common">Chromatium salexigens</name>
    <dbReference type="NCBI Taxonomy" id="49447"/>
    <lineage>
        <taxon>Bacteria</taxon>
        <taxon>Pseudomonadati</taxon>
        <taxon>Pseudomonadota</taxon>
        <taxon>Gammaproteobacteria</taxon>
        <taxon>Chromatiales</taxon>
        <taxon>Chromatiaceae</taxon>
        <taxon>Halochromatium</taxon>
    </lineage>
</organism>
<proteinExistence type="predicted"/>
<dbReference type="Pfam" id="PF25778">
    <property type="entry name" value="DUF7948"/>
    <property type="match status" value="1"/>
</dbReference>
<dbReference type="EMBL" id="NHSF01000070">
    <property type="protein sequence ID" value="MBK5931776.1"/>
    <property type="molecule type" value="Genomic_DNA"/>
</dbReference>
<keyword evidence="4" id="KW-1185">Reference proteome</keyword>
<reference evidence="3" key="2">
    <citation type="journal article" date="2020" name="Microorganisms">
        <title>Osmotic Adaptation and Compatible Solute Biosynthesis of Phototrophic Bacteria as Revealed from Genome Analyses.</title>
        <authorList>
            <person name="Imhoff J.F."/>
            <person name="Rahn T."/>
            <person name="Kunzel S."/>
            <person name="Keller A."/>
            <person name="Neulinger S.C."/>
        </authorList>
    </citation>
    <scope>NUCLEOTIDE SEQUENCE</scope>
    <source>
        <strain evidence="3">DSM 4395</strain>
    </source>
</reference>
<name>A0AAJ0UI61_HALSE</name>
<feature type="domain" description="DUF7948" evidence="2">
    <location>
        <begin position="76"/>
        <end position="280"/>
    </location>
</feature>
<evidence type="ECO:0000259" key="2">
    <source>
        <dbReference type="Pfam" id="PF25778"/>
    </source>
</evidence>
<sequence length="1248" mass="131850">MFHPLRLPNRARAAGARQAHVHRLPLQAWLGSAALLVLLGFALSPLGALATTDAATEATPATVVTPGGTKPLPLQFVPNVGQWSHSELLYLTRAADLDALFKRDHVELRLRDAEAPATLRLRPLAAEATEPQPGAKRVTVVNDYRGQDPARWHRGIPTYEDLRYVDLYPEIDLVFRTHEQRLAYDFIVHPGANPASIRVALEGARELSVESDGSLRATLPDGRAFRQQPPFIYQERDGEREPVSGRFQVLASRAGEDAAPVYGFAVDDYDPSRALIIDPTLDYSSLVGSDGEEAINAMYVTSAEEAIVAGWTDSTDFATNAGATEIGPTDEGESTLGGDIGFIYQMAADGSSLDFVTLLGGSDDDVIRDLAVSGGNIYVAGSTDSEDFPLVNPLFRVLTDGTNAFVTKLSAAGALVAEGANGFSTYYGGNGDTSANAVAVDNDGSIYIAGVTDAPDLVLRNPLYSRLAGGDDGFIVQFAPNGTSLDYATYYGGSDDDSIEKLIVSNSLDTVSRPLVSDTGDLFLAGHTESSATDRDGTSDFPVKHALQPALGDGQDVFLARIARGGQELVFSTYIGGSDDDVLTDFALDAEGNYLLSGYTTSEDWPTENAIIPNYPFDPDGDEMGTLVKIDKSGRFRHFATYLGAAGDDRALAVAAGTNAAGEDVVYVAGTTDSNAFPIQNAFQGYHAGEGDGFLAILDGSGQTMRFSSYFGGSEADQIVAIRPSNPTSDTSVIFSGMTDEEDSALFPIESPVQAEHAGDIDTFVARFDTIELGPRLPVLRLGSADDSADPLDPDNNNFSSIGDADAAKIYLSDTIYPPSVIDGVGFVLRLDDRTNPGDPGVIAFSTKLYFDTSVLASPNLEWADTTVLNQANKTPGGPLTCTDGVCDIFVFQPAGTGTLPGGRPRLDSDDSQLAIISFDFVDGEADIDSQEVVVGLQEVATAVVEGDLDDVISGLPGTRFVERRCNDILGDCDCSGRVQLFEVQSAVTYALNPAPLPFDLDTDPGPGDPSTAGPALDGTTDSRPICIKTNYVGMSVSDLSANPMEGIDADQSIIANYLAGTEEEEPDTGGEDEAGGEDSVSESMGMGTLSASSESGVNPDTSTSERLDFVSPQISGSTVSYDLKLSASDEPSGLFIDIFYDPAHVEDPSAITGAALSSVGKQVVYNVVEPGWLRLVAYGINLTTIPDGILATVELELAPGSTIDDLMLEMKAAAAIPSLGRDINLHSNGVEGGHFVIQMESSDSARH</sequence>
<dbReference type="PROSITE" id="PS00018">
    <property type="entry name" value="EF_HAND_1"/>
    <property type="match status" value="1"/>
</dbReference>
<dbReference type="Pfam" id="PF06739">
    <property type="entry name" value="SBBP"/>
    <property type="match status" value="2"/>
</dbReference>